<dbReference type="Proteomes" id="UP000002515">
    <property type="component" value="Chromosome"/>
</dbReference>
<dbReference type="eggNOG" id="COG3344">
    <property type="taxonomic scope" value="Bacteria"/>
</dbReference>
<dbReference type="OrthoDB" id="9793236at2"/>
<dbReference type="STRING" id="223283.PSPTO_2075"/>
<keyword evidence="2" id="KW-1185">Reference proteome</keyword>
<gene>
    <name evidence="1" type="ordered locus">PSPTO_2075</name>
</gene>
<sequence>MAFFAGHWEVRFAQFNLRLLPERTHLLRFGWFAVEDCRKRGEGKPETFDLLRFAHFCDQTKERYVRGWAHGHSQAYKSNTV</sequence>
<dbReference type="EMBL" id="AE016853">
    <property type="protein sequence ID" value="AAO55593.1"/>
    <property type="molecule type" value="Genomic_DNA"/>
</dbReference>
<dbReference type="KEGG" id="pst:PSPTO_2075"/>
<protein>
    <submittedName>
        <fullName evidence="1">Uncharacterized protein</fullName>
    </submittedName>
</protein>
<name>Q884L3_PSESM</name>
<organism evidence="1 2">
    <name type="scientific">Pseudomonas syringae pv. tomato (strain ATCC BAA-871 / DC3000)</name>
    <dbReference type="NCBI Taxonomy" id="223283"/>
    <lineage>
        <taxon>Bacteria</taxon>
        <taxon>Pseudomonadati</taxon>
        <taxon>Pseudomonadota</taxon>
        <taxon>Gammaproteobacteria</taxon>
        <taxon>Pseudomonadales</taxon>
        <taxon>Pseudomonadaceae</taxon>
        <taxon>Pseudomonas</taxon>
    </lineage>
</organism>
<evidence type="ECO:0000313" key="2">
    <source>
        <dbReference type="Proteomes" id="UP000002515"/>
    </source>
</evidence>
<dbReference type="AlphaFoldDB" id="Q884L3"/>
<evidence type="ECO:0000313" key="1">
    <source>
        <dbReference type="EMBL" id="AAO55593.1"/>
    </source>
</evidence>
<proteinExistence type="predicted"/>
<dbReference type="HOGENOM" id="CLU_2571221_0_0_6"/>
<reference evidence="1 2" key="1">
    <citation type="journal article" date="2003" name="Proc. Natl. Acad. Sci. U.S.A.">
        <title>The complete genome sequence of the Arabidopsis and tomato pathogen Pseudomonas syringae pv. tomato DC3000.</title>
        <authorList>
            <person name="Buell C.R."/>
            <person name="Joardar V."/>
            <person name="Lindeberg M."/>
            <person name="Selengut J."/>
            <person name="Paulsen I.T."/>
            <person name="Gwinn M.L."/>
            <person name="Dodson R.J."/>
            <person name="Deboy R.T."/>
            <person name="Durkin A.S."/>
            <person name="Kolonay J.F."/>
            <person name="Madupu R."/>
            <person name="Daugherty S."/>
            <person name="Brinkac L."/>
            <person name="Beanan M.J."/>
            <person name="Haft D.H."/>
            <person name="Nelson W.C."/>
            <person name="Davidsen T."/>
            <person name="Zafar N."/>
            <person name="Zhou L."/>
            <person name="Liu J."/>
            <person name="Yuan Q."/>
            <person name="Khouri H."/>
            <person name="Fedorova N."/>
            <person name="Tran B."/>
            <person name="Russell D."/>
            <person name="Berry K."/>
            <person name="Utterback T."/>
            <person name="Van Aken S.E."/>
            <person name="Feldblyum T.V."/>
            <person name="D'Ascenzo M."/>
            <person name="Deng W.L."/>
            <person name="Ramos A.R."/>
            <person name="Alfano J.R."/>
            <person name="Cartinhour S."/>
            <person name="Chatterjee A.K."/>
            <person name="Delaney T.P."/>
            <person name="Lazarowitz S.G."/>
            <person name="Martin G.B."/>
            <person name="Schneider D.J."/>
            <person name="Tang X."/>
            <person name="Bender C.L."/>
            <person name="White O."/>
            <person name="Fraser C.M."/>
            <person name="Collmer A."/>
        </authorList>
    </citation>
    <scope>NUCLEOTIDE SEQUENCE [LARGE SCALE GENOMIC DNA]</scope>
    <source>
        <strain evidence="2">ATCC BAA-871 / DC3000</strain>
    </source>
</reference>
<accession>Q884L3</accession>